<reference evidence="1 2" key="1">
    <citation type="journal article" date="2018" name="Proc. Natl. Acad. Sci. U.S.A.">
        <title>Linking secondary metabolites to gene clusters through genome sequencing of six diverse Aspergillus species.</title>
        <authorList>
            <person name="Kaerboelling I."/>
            <person name="Vesth T.C."/>
            <person name="Frisvad J.C."/>
            <person name="Nybo J.L."/>
            <person name="Theobald S."/>
            <person name="Kuo A."/>
            <person name="Bowyer P."/>
            <person name="Matsuda Y."/>
            <person name="Mondo S."/>
            <person name="Lyhne E.K."/>
            <person name="Kogle M.E."/>
            <person name="Clum A."/>
            <person name="Lipzen A."/>
            <person name="Salamov A."/>
            <person name="Ngan C.Y."/>
            <person name="Daum C."/>
            <person name="Chiniquy J."/>
            <person name="Barry K."/>
            <person name="LaButti K."/>
            <person name="Haridas S."/>
            <person name="Simmons B.A."/>
            <person name="Magnuson J.K."/>
            <person name="Mortensen U.H."/>
            <person name="Larsen T.O."/>
            <person name="Grigoriev I.V."/>
            <person name="Baker S.E."/>
            <person name="Andersen M.R."/>
        </authorList>
    </citation>
    <scope>NUCLEOTIDE SEQUENCE [LARGE SCALE GENOMIC DNA]</scope>
    <source>
        <strain evidence="1 2">IBT 24754</strain>
    </source>
</reference>
<dbReference type="EMBL" id="MSFN02000005">
    <property type="protein sequence ID" value="PTU20094.1"/>
    <property type="molecule type" value="Genomic_DNA"/>
</dbReference>
<proteinExistence type="predicted"/>
<dbReference type="AlphaFoldDB" id="A0A2T5LUY9"/>
<accession>A0A2T5LUY9</accession>
<name>A0A2T5LUY9_9EURO</name>
<gene>
    <name evidence="1" type="ORF">P175DRAFT_0502242</name>
</gene>
<dbReference type="Proteomes" id="UP000244073">
    <property type="component" value="Unassembled WGS sequence"/>
</dbReference>
<dbReference type="RefSeq" id="XP_040751486.1">
    <property type="nucleotide sequence ID" value="XM_040897341.1"/>
</dbReference>
<evidence type="ECO:0000313" key="1">
    <source>
        <dbReference type="EMBL" id="PTU20094.1"/>
    </source>
</evidence>
<comment type="caution">
    <text evidence="1">The sequence shown here is derived from an EMBL/GenBank/DDBJ whole genome shotgun (WGS) entry which is preliminary data.</text>
</comment>
<dbReference type="GeneID" id="63814223"/>
<evidence type="ECO:0000313" key="2">
    <source>
        <dbReference type="Proteomes" id="UP000244073"/>
    </source>
</evidence>
<dbReference type="OrthoDB" id="1668230at2759"/>
<organism evidence="1 2">
    <name type="scientific">Aspergillus ochraceoroseus IBT 24754</name>
    <dbReference type="NCBI Taxonomy" id="1392256"/>
    <lineage>
        <taxon>Eukaryota</taxon>
        <taxon>Fungi</taxon>
        <taxon>Dikarya</taxon>
        <taxon>Ascomycota</taxon>
        <taxon>Pezizomycotina</taxon>
        <taxon>Eurotiomycetes</taxon>
        <taxon>Eurotiomycetidae</taxon>
        <taxon>Eurotiales</taxon>
        <taxon>Aspergillaceae</taxon>
        <taxon>Aspergillus</taxon>
        <taxon>Aspergillus subgen. Nidulantes</taxon>
    </lineage>
</organism>
<dbReference type="VEuPathDB" id="FungiDB:P175DRAFT_0502242"/>
<sequence length="74" mass="8471">MAGHWPYRPAGPFESLEEMEKYQELVDDMFASKRCPPVDGLEAGVVIQRCWAGEYSDLGALIADQCWQFETLMR</sequence>
<protein>
    <submittedName>
        <fullName evidence="1">Uncharacterized protein</fullName>
    </submittedName>
</protein>